<evidence type="ECO:0000313" key="1">
    <source>
        <dbReference type="EMBL" id="THJ29718.1"/>
    </source>
</evidence>
<organism evidence="1 2">
    <name type="scientific">Bifidobacterium longum subsp. infantis</name>
    <dbReference type="NCBI Taxonomy" id="1682"/>
    <lineage>
        <taxon>Bacteria</taxon>
        <taxon>Bacillati</taxon>
        <taxon>Actinomycetota</taxon>
        <taxon>Actinomycetes</taxon>
        <taxon>Bifidobacteriales</taxon>
        <taxon>Bifidobacteriaceae</taxon>
        <taxon>Bifidobacterium</taxon>
    </lineage>
</organism>
<reference evidence="1 2" key="1">
    <citation type="submission" date="2019-04" db="EMBL/GenBank/DDBJ databases">
        <title>Genome Announcement To Ensure Probiotic Safety of Bifidobacterium longum subsp infantis UBBI-01.</title>
        <authorList>
            <person name="Sulthana A."/>
            <person name="Lakshmi S.G."/>
            <person name="Madempudi R.S."/>
        </authorList>
    </citation>
    <scope>NUCLEOTIDE SEQUENCE [LARGE SCALE GENOMIC DNA]</scope>
    <source>
        <strain evidence="1 2">UBBI-01</strain>
    </source>
</reference>
<proteinExistence type="predicted"/>
<comment type="caution">
    <text evidence="1">The sequence shown here is derived from an EMBL/GenBank/DDBJ whole genome shotgun (WGS) entry which is preliminary data.</text>
</comment>
<evidence type="ECO:0000313" key="2">
    <source>
        <dbReference type="Proteomes" id="UP000306697"/>
    </source>
</evidence>
<dbReference type="Pfam" id="PF09954">
    <property type="entry name" value="DUF2188"/>
    <property type="match status" value="1"/>
</dbReference>
<name>A0A4S5BJ85_BIFLI</name>
<dbReference type="RefSeq" id="WP_136500436.1">
    <property type="nucleotide sequence ID" value="NZ_JBHDYN010000002.1"/>
</dbReference>
<sequence length="78" mass="8474">MTFPERRIVQHRTDGQWEVVAPGSTRASSIAPTQADAISKARRILSKTGGELQIRGLNGVIRAQDTIAPGHDPRKSRG</sequence>
<gene>
    <name evidence="1" type="ORF">E6L38_04850</name>
</gene>
<dbReference type="InterPro" id="IPR018691">
    <property type="entry name" value="DUF2188"/>
</dbReference>
<dbReference type="AlphaFoldDB" id="A0A4S5BJ85"/>
<dbReference type="EMBL" id="SSWL01000006">
    <property type="protein sequence ID" value="THJ29718.1"/>
    <property type="molecule type" value="Genomic_DNA"/>
</dbReference>
<dbReference type="Proteomes" id="UP000306697">
    <property type="component" value="Unassembled WGS sequence"/>
</dbReference>
<accession>A0A4S5BJ85</accession>
<protein>
    <submittedName>
        <fullName evidence="1">DUF2188 domain-containing protein</fullName>
    </submittedName>
</protein>